<feature type="compositionally biased region" description="Polar residues" evidence="1">
    <location>
        <begin position="435"/>
        <end position="446"/>
    </location>
</feature>
<feature type="region of interest" description="Disordered" evidence="1">
    <location>
        <begin position="717"/>
        <end position="741"/>
    </location>
</feature>
<keyword evidence="2" id="KW-0472">Membrane</keyword>
<accession>A0AAW1E3J1</accession>
<dbReference type="EMBL" id="JBCEZU010000575">
    <property type="protein sequence ID" value="KAK9516375.1"/>
    <property type="molecule type" value="Genomic_DNA"/>
</dbReference>
<dbReference type="CDD" id="cd22255">
    <property type="entry name" value="PBD_PPP1R3A"/>
    <property type="match status" value="1"/>
</dbReference>
<dbReference type="PROSITE" id="PS51159">
    <property type="entry name" value="CBM21"/>
    <property type="match status" value="1"/>
</dbReference>
<dbReference type="InterPro" id="IPR038175">
    <property type="entry name" value="CBM21_dom_sf"/>
</dbReference>
<dbReference type="Proteomes" id="UP001488805">
    <property type="component" value="Unassembled WGS sequence"/>
</dbReference>
<dbReference type="GO" id="GO:0008157">
    <property type="term" value="F:protein phosphatase 1 binding"/>
    <property type="evidence" value="ECO:0007669"/>
    <property type="project" value="TreeGrafter"/>
</dbReference>
<feature type="compositionally biased region" description="Acidic residues" evidence="1">
    <location>
        <begin position="456"/>
        <end position="472"/>
    </location>
</feature>
<dbReference type="InterPro" id="IPR005036">
    <property type="entry name" value="CBM21_dom"/>
</dbReference>
<feature type="region of interest" description="Disordered" evidence="1">
    <location>
        <begin position="305"/>
        <end position="495"/>
    </location>
</feature>
<dbReference type="PANTHER" id="PTHR12307:SF2">
    <property type="entry name" value="PROTEIN PHOSPHATASE 1 REGULATORY SUBUNIT 3A"/>
    <property type="match status" value="1"/>
</dbReference>
<evidence type="ECO:0000313" key="4">
    <source>
        <dbReference type="EMBL" id="KAK9516375.1"/>
    </source>
</evidence>
<proteinExistence type="predicted"/>
<dbReference type="InterPro" id="IPR050782">
    <property type="entry name" value="PP1_regulatory_subunit_3"/>
</dbReference>
<evidence type="ECO:0000256" key="2">
    <source>
        <dbReference type="SAM" id="Phobius"/>
    </source>
</evidence>
<evidence type="ECO:0000259" key="3">
    <source>
        <dbReference type="PROSITE" id="PS51159"/>
    </source>
</evidence>
<reference evidence="4 5" key="1">
    <citation type="journal article" date="2024" name="Genome Biol. Evol.">
        <title>Chromosome-level genome assembly of the viviparous eelpout Zoarces viviparus.</title>
        <authorList>
            <person name="Fuhrmann N."/>
            <person name="Brasseur M.V."/>
            <person name="Bakowski C.E."/>
            <person name="Podsiadlowski L."/>
            <person name="Prost S."/>
            <person name="Krehenwinkel H."/>
            <person name="Mayer C."/>
        </authorList>
    </citation>
    <scope>NUCLEOTIDE SEQUENCE [LARGE SCALE GENOMIC DNA]</scope>
    <source>
        <strain evidence="4">NO-MEL_2022_Ind0_liver</strain>
    </source>
</reference>
<feature type="compositionally biased region" description="Basic and acidic residues" evidence="1">
    <location>
        <begin position="477"/>
        <end position="495"/>
    </location>
</feature>
<dbReference type="Pfam" id="PF03370">
    <property type="entry name" value="CBM_21"/>
    <property type="match status" value="1"/>
</dbReference>
<keyword evidence="2" id="KW-1133">Transmembrane helix</keyword>
<feature type="region of interest" description="Disordered" evidence="1">
    <location>
        <begin position="517"/>
        <end position="609"/>
    </location>
</feature>
<sequence>MSSVTRLHLLSHVKWPSGACNLLGVPGLGPLEVDDDECEVVIGIRPKSSPRPRRRSSDSDEDSEPGPPMSASRRVSFADVKGLSLVHVKEFATWDVPKLPQCDSSVGKIKDAEVYFLSPLTFSLPLSTEELFVRVRDQKMELETIELLPGTTILKGVIRVLNISFNKAVYVRTTLDTWSSHFDLLAEYMPGTSDSLTDRFSFKLTLVPPFGEQGARVEFCLRYETSVGTFWANNNDRNYVLFCHRRMKERKETPQKERLNKKSCLKTVSQSFSTVENVFATEASSQENISTDVSKHGEIADTLKAEQISDGQSGTSEEDRQKLLTESRRNSSQRSCRKAARMVRVRDYFSQRDGGADETERDESPPEANQAAQEETPEQNHSDVQSLPEGSSKSGGSPFVSESLETCSEPLIDVPHDRSPSHDHTSDSETEKSESVNLADSATLTGDRTEVNWEMMVEEEEQNILTDEEESEAISLKTEKNKAEDADVSEGKQKVGEEIGEIMARKDREEVAKELEYVQDTNEAGEEDLAEEIEEEKREKQEEAELEKAKHFAEIHDVDTEKTNVENEEDIEGEEEIEIDLSDDDEAGVESEDQVKPREVNVEEENPDYEEDIFVVETGESEIIDAESESVTIEDGQNEAGCFEVRLDITQKLGDGLSAPVNNVQDKRAIDGENGHIPTEMHLYNEEDFQSKEAVTHDPTKAAGDENEAVAAEGGSFIFTDDPENDQTSHDSASAESDSDDEVELYMHCLRAVHTGAQAQTDRNKDAGFGEGKLRPSVSRGKLLPSPMPSISESQDEEQHPGRLLDTHEHVETALPASSGQESIDRSVSWWKETFSCSNISKTLLYATLLVVFLVVAYRYDFLACLGLYLISVVWLYCQGERQPKQQIQQQNRMN</sequence>
<gene>
    <name evidence="4" type="ORF">VZT92_024310</name>
</gene>
<feature type="region of interest" description="Disordered" evidence="1">
    <location>
        <begin position="757"/>
        <end position="803"/>
    </location>
</feature>
<organism evidence="4 5">
    <name type="scientific">Zoarces viviparus</name>
    <name type="common">Viviparous eelpout</name>
    <name type="synonym">Blennius viviparus</name>
    <dbReference type="NCBI Taxonomy" id="48416"/>
    <lineage>
        <taxon>Eukaryota</taxon>
        <taxon>Metazoa</taxon>
        <taxon>Chordata</taxon>
        <taxon>Craniata</taxon>
        <taxon>Vertebrata</taxon>
        <taxon>Euteleostomi</taxon>
        <taxon>Actinopterygii</taxon>
        <taxon>Neopterygii</taxon>
        <taxon>Teleostei</taxon>
        <taxon>Neoteleostei</taxon>
        <taxon>Acanthomorphata</taxon>
        <taxon>Eupercaria</taxon>
        <taxon>Perciformes</taxon>
        <taxon>Cottioidei</taxon>
        <taxon>Zoarcales</taxon>
        <taxon>Zoarcidae</taxon>
        <taxon>Zoarcinae</taxon>
        <taxon>Zoarces</taxon>
    </lineage>
</organism>
<feature type="compositionally biased region" description="Basic and acidic residues" evidence="1">
    <location>
        <begin position="414"/>
        <end position="434"/>
    </location>
</feature>
<feature type="compositionally biased region" description="Acidic residues" evidence="1">
    <location>
        <begin position="566"/>
        <end position="592"/>
    </location>
</feature>
<dbReference type="Gene3D" id="2.60.40.2440">
    <property type="entry name" value="Carbohydrate binding type-21 domain"/>
    <property type="match status" value="1"/>
</dbReference>
<feature type="compositionally biased region" description="Basic and acidic residues" evidence="1">
    <location>
        <begin position="317"/>
        <end position="329"/>
    </location>
</feature>
<dbReference type="GO" id="GO:0000164">
    <property type="term" value="C:protein phosphatase type 1 complex"/>
    <property type="evidence" value="ECO:0007669"/>
    <property type="project" value="TreeGrafter"/>
</dbReference>
<feature type="region of interest" description="Disordered" evidence="1">
    <location>
        <begin position="43"/>
        <end position="74"/>
    </location>
</feature>
<dbReference type="GO" id="GO:0005979">
    <property type="term" value="P:regulation of glycogen biosynthetic process"/>
    <property type="evidence" value="ECO:0007669"/>
    <property type="project" value="TreeGrafter"/>
</dbReference>
<feature type="compositionally biased region" description="Basic and acidic residues" evidence="1">
    <location>
        <begin position="762"/>
        <end position="774"/>
    </location>
</feature>
<name>A0AAW1E3J1_ZOAVI</name>
<dbReference type="GO" id="GO:2001069">
    <property type="term" value="F:glycogen binding"/>
    <property type="evidence" value="ECO:0007669"/>
    <property type="project" value="TreeGrafter"/>
</dbReference>
<feature type="compositionally biased region" description="Acidic residues" evidence="1">
    <location>
        <begin position="523"/>
        <end position="534"/>
    </location>
</feature>
<protein>
    <recommendedName>
        <fullName evidence="3">CBM21 domain-containing protein</fullName>
    </recommendedName>
</protein>
<feature type="domain" description="CBM21" evidence="3">
    <location>
        <begin position="134"/>
        <end position="242"/>
    </location>
</feature>
<dbReference type="PANTHER" id="PTHR12307">
    <property type="entry name" value="PROTEIN PHOSPHATASE 1 REGULATORY SUBUNIT"/>
    <property type="match status" value="1"/>
</dbReference>
<feature type="compositionally biased region" description="Polar residues" evidence="1">
    <location>
        <begin position="382"/>
        <end position="395"/>
    </location>
</feature>
<evidence type="ECO:0000313" key="5">
    <source>
        <dbReference type="Proteomes" id="UP001488805"/>
    </source>
</evidence>
<feature type="compositionally biased region" description="Basic and acidic residues" evidence="1">
    <location>
        <begin position="535"/>
        <end position="565"/>
    </location>
</feature>
<comment type="caution">
    <text evidence="4">The sequence shown here is derived from an EMBL/GenBank/DDBJ whole genome shotgun (WGS) entry which is preliminary data.</text>
</comment>
<evidence type="ECO:0000256" key="1">
    <source>
        <dbReference type="SAM" id="MobiDB-lite"/>
    </source>
</evidence>
<feature type="transmembrane region" description="Helical" evidence="2">
    <location>
        <begin position="844"/>
        <end position="877"/>
    </location>
</feature>
<keyword evidence="5" id="KW-1185">Reference proteome</keyword>
<keyword evidence="2" id="KW-0812">Transmembrane</keyword>
<dbReference type="AlphaFoldDB" id="A0AAW1E3J1"/>